<keyword evidence="2" id="KW-0238">DNA-binding</keyword>
<evidence type="ECO:0000256" key="2">
    <source>
        <dbReference type="ARBA" id="ARBA00023125"/>
    </source>
</evidence>
<dbReference type="PROSITE" id="PS01124">
    <property type="entry name" value="HTH_ARAC_FAMILY_2"/>
    <property type="match status" value="1"/>
</dbReference>
<dbReference type="Proteomes" id="UP000189229">
    <property type="component" value="Unassembled WGS sequence"/>
</dbReference>
<evidence type="ECO:0000256" key="1">
    <source>
        <dbReference type="ARBA" id="ARBA00023015"/>
    </source>
</evidence>
<dbReference type="GO" id="GO:0003700">
    <property type="term" value="F:DNA-binding transcription factor activity"/>
    <property type="evidence" value="ECO:0007669"/>
    <property type="project" value="InterPro"/>
</dbReference>
<keyword evidence="3" id="KW-0804">Transcription</keyword>
<reference evidence="6 7" key="1">
    <citation type="submission" date="2017-02" db="EMBL/GenBank/DDBJ databases">
        <title>Complete genome sequences of Mycobacterium kansasii strains isolated from rhesus macaques.</title>
        <authorList>
            <person name="Panda A."/>
            <person name="Nagaraj S."/>
            <person name="Zhao X."/>
            <person name="Tettelin H."/>
            <person name="Detolla L.J."/>
        </authorList>
    </citation>
    <scope>NUCLEOTIDE SEQUENCE [LARGE SCALE GENOMIC DNA]</scope>
    <source>
        <strain evidence="6 7">11-3813</strain>
    </source>
</reference>
<dbReference type="InterPro" id="IPR018060">
    <property type="entry name" value="HTH_AraC"/>
</dbReference>
<evidence type="ECO:0000313" key="7">
    <source>
        <dbReference type="Proteomes" id="UP000189229"/>
    </source>
</evidence>
<dbReference type="Gene3D" id="1.10.10.60">
    <property type="entry name" value="Homeodomain-like"/>
    <property type="match status" value="1"/>
</dbReference>
<keyword evidence="1" id="KW-0805">Transcription regulation</keyword>
<dbReference type="SMART" id="SM00342">
    <property type="entry name" value="HTH_ARAC"/>
    <property type="match status" value="1"/>
</dbReference>
<dbReference type="GO" id="GO:0043565">
    <property type="term" value="F:sequence-specific DNA binding"/>
    <property type="evidence" value="ECO:0007669"/>
    <property type="project" value="InterPro"/>
</dbReference>
<feature type="domain" description="HTH araC/xylS-type" evidence="5">
    <location>
        <begin position="248"/>
        <end position="349"/>
    </location>
</feature>
<dbReference type="SUPFAM" id="SSF46689">
    <property type="entry name" value="Homeodomain-like"/>
    <property type="match status" value="2"/>
</dbReference>
<sequence>MSTMTSVTEDTRCRARPQLRDATSLDSKDRTEQQDGPAAVRHTHFHTADPVAAQRFFTNAYHPGWRITEFARGATVTHRRYAAEHLTVDDVTIQGRVDCEIRTSDRFVVIQPRSGSLIAVGNGSADTDTPMLAVDGFPRLLRLNSVRFTVVSIDADLLQQVGAGSHTPMPQQVEFLSSRPRTPVAARMWRDAFDYVTTSFASADTARHPLLVTAAARLLAAALLECFPSNVTAGTSSPNDPSVPKALQTAMSFIHRHAAMNIGVKDVAAVVHLTPRAVQYLFRQQLDTTPTEYLRRIRLHRAHQDLISGDRSITTVSEIAQRWGFAHTGRFAVLYRQAYGESPHTALKRTTGG</sequence>
<dbReference type="AlphaFoldDB" id="A0A1V3XA63"/>
<gene>
    <name evidence="6" type="ORF">BZL30_3452</name>
</gene>
<dbReference type="InterPro" id="IPR018062">
    <property type="entry name" value="HTH_AraC-typ_CS"/>
</dbReference>
<dbReference type="InterPro" id="IPR009057">
    <property type="entry name" value="Homeodomain-like_sf"/>
</dbReference>
<protein>
    <submittedName>
        <fullName evidence="6">Bacterial regulatory helix-turn-helix s, AraC family protein</fullName>
    </submittedName>
</protein>
<dbReference type="InterPro" id="IPR050204">
    <property type="entry name" value="AraC_XylS_family_regulators"/>
</dbReference>
<dbReference type="PROSITE" id="PS00041">
    <property type="entry name" value="HTH_ARAC_FAMILY_1"/>
    <property type="match status" value="1"/>
</dbReference>
<evidence type="ECO:0000313" key="6">
    <source>
        <dbReference type="EMBL" id="OOK76027.1"/>
    </source>
</evidence>
<name>A0A1V3XA63_MYCKA</name>
<dbReference type="PANTHER" id="PTHR46796">
    <property type="entry name" value="HTH-TYPE TRANSCRIPTIONAL ACTIVATOR RHAS-RELATED"/>
    <property type="match status" value="1"/>
</dbReference>
<dbReference type="EMBL" id="MVBM01000003">
    <property type="protein sequence ID" value="OOK76027.1"/>
    <property type="molecule type" value="Genomic_DNA"/>
</dbReference>
<dbReference type="Pfam" id="PF12833">
    <property type="entry name" value="HTH_18"/>
    <property type="match status" value="1"/>
</dbReference>
<accession>A0A1V3XA63</accession>
<evidence type="ECO:0000256" key="4">
    <source>
        <dbReference type="SAM" id="MobiDB-lite"/>
    </source>
</evidence>
<proteinExistence type="predicted"/>
<feature type="region of interest" description="Disordered" evidence="4">
    <location>
        <begin position="1"/>
        <end position="40"/>
    </location>
</feature>
<comment type="caution">
    <text evidence="6">The sequence shown here is derived from an EMBL/GenBank/DDBJ whole genome shotgun (WGS) entry which is preliminary data.</text>
</comment>
<organism evidence="6 7">
    <name type="scientific">Mycobacterium kansasii</name>
    <dbReference type="NCBI Taxonomy" id="1768"/>
    <lineage>
        <taxon>Bacteria</taxon>
        <taxon>Bacillati</taxon>
        <taxon>Actinomycetota</taxon>
        <taxon>Actinomycetes</taxon>
        <taxon>Mycobacteriales</taxon>
        <taxon>Mycobacteriaceae</taxon>
        <taxon>Mycobacterium</taxon>
    </lineage>
</organism>
<evidence type="ECO:0000259" key="5">
    <source>
        <dbReference type="PROSITE" id="PS01124"/>
    </source>
</evidence>
<dbReference type="PANTHER" id="PTHR46796:SF12">
    <property type="entry name" value="HTH-TYPE DNA-BINDING TRANSCRIPTIONAL ACTIVATOR EUTR"/>
    <property type="match status" value="1"/>
</dbReference>
<evidence type="ECO:0000256" key="3">
    <source>
        <dbReference type="ARBA" id="ARBA00023163"/>
    </source>
</evidence>